<reference evidence="1" key="2">
    <citation type="submission" date="2019-01" db="UniProtKB">
        <authorList>
            <consortium name="EnsemblPlants"/>
        </authorList>
    </citation>
    <scope>IDENTIFICATION</scope>
    <source>
        <strain evidence="1">cv. Heinz 1706</strain>
    </source>
</reference>
<dbReference type="EnsemblPlants" id="Solyc08g014500.2.1">
    <property type="protein sequence ID" value="Solyc08g014500.2.1.1"/>
    <property type="gene ID" value="Solyc08g014500.2"/>
</dbReference>
<keyword evidence="2" id="KW-1185">Reference proteome</keyword>
<evidence type="ECO:0000313" key="2">
    <source>
        <dbReference type="Proteomes" id="UP000004994"/>
    </source>
</evidence>
<dbReference type="InParanoid" id="A0A3Q7HJ35"/>
<accession>A0A3Q7HJ35</accession>
<dbReference type="Gramene" id="Solyc08g014500.2.1">
    <property type="protein sequence ID" value="Solyc08g014500.2.1.1"/>
    <property type="gene ID" value="Solyc08g014500.2"/>
</dbReference>
<dbReference type="AlphaFoldDB" id="A0A3Q7HJ35"/>
<sequence>MSTLSNKIIKCTLTNIFKKKKIGGNMRTFDFFSCQTSYL</sequence>
<protein>
    <submittedName>
        <fullName evidence="1">Uncharacterized protein</fullName>
    </submittedName>
</protein>
<dbReference type="PaxDb" id="4081-Solyc08g014500.1.1"/>
<evidence type="ECO:0000313" key="1">
    <source>
        <dbReference type="EnsemblPlants" id="Solyc08g014500.2.1.1"/>
    </source>
</evidence>
<organism evidence="1">
    <name type="scientific">Solanum lycopersicum</name>
    <name type="common">Tomato</name>
    <name type="synonym">Lycopersicon esculentum</name>
    <dbReference type="NCBI Taxonomy" id="4081"/>
    <lineage>
        <taxon>Eukaryota</taxon>
        <taxon>Viridiplantae</taxon>
        <taxon>Streptophyta</taxon>
        <taxon>Embryophyta</taxon>
        <taxon>Tracheophyta</taxon>
        <taxon>Spermatophyta</taxon>
        <taxon>Magnoliopsida</taxon>
        <taxon>eudicotyledons</taxon>
        <taxon>Gunneridae</taxon>
        <taxon>Pentapetalae</taxon>
        <taxon>asterids</taxon>
        <taxon>lamiids</taxon>
        <taxon>Solanales</taxon>
        <taxon>Solanaceae</taxon>
        <taxon>Solanoideae</taxon>
        <taxon>Solaneae</taxon>
        <taxon>Solanum</taxon>
        <taxon>Solanum subgen. Lycopersicon</taxon>
    </lineage>
</organism>
<name>A0A3Q7HJ35_SOLLC</name>
<reference evidence="1" key="1">
    <citation type="journal article" date="2012" name="Nature">
        <title>The tomato genome sequence provides insights into fleshy fruit evolution.</title>
        <authorList>
            <consortium name="Tomato Genome Consortium"/>
        </authorList>
    </citation>
    <scope>NUCLEOTIDE SEQUENCE [LARGE SCALE GENOMIC DNA]</scope>
    <source>
        <strain evidence="1">cv. Heinz 1706</strain>
    </source>
</reference>
<dbReference type="Proteomes" id="UP000004994">
    <property type="component" value="Chromosome 8"/>
</dbReference>
<proteinExistence type="predicted"/>